<proteinExistence type="predicted"/>
<organism evidence="1 2">
    <name type="scientific">Persea americana</name>
    <name type="common">Avocado</name>
    <dbReference type="NCBI Taxonomy" id="3435"/>
    <lineage>
        <taxon>Eukaryota</taxon>
        <taxon>Viridiplantae</taxon>
        <taxon>Streptophyta</taxon>
        <taxon>Embryophyta</taxon>
        <taxon>Tracheophyta</taxon>
        <taxon>Spermatophyta</taxon>
        <taxon>Magnoliopsida</taxon>
        <taxon>Magnoliidae</taxon>
        <taxon>Laurales</taxon>
        <taxon>Lauraceae</taxon>
        <taxon>Persea</taxon>
    </lineage>
</organism>
<comment type="caution">
    <text evidence="1">The sequence shown here is derived from an EMBL/GenBank/DDBJ whole genome shotgun (WGS) entry which is preliminary data.</text>
</comment>
<accession>A0ACC2MPJ0</accession>
<sequence length="255" mass="29910">MPSPPIFFGPPEIHPLPGPAPSQNHLLLVPSRKPPSLLSPFIDAMTTFFKIINNNLVLEEEAAVPKPKPLMWPMENVSPYFQSSGNPCLDLFNMLQYTPPETVRELLRRAWAHSPLTTLKLILHLRRPALHFDMEVLYTVVFWLHQNHPKTLVLNVRWFAQVGYMQYFFKILFREVAGPDVLKIEKEESELLFLRPFNKKKFLSEIGWKRILAVKQRLRPELARRAVERYNSDSNYRFLYDRISDFLVESLKTEI</sequence>
<dbReference type="Proteomes" id="UP001234297">
    <property type="component" value="Chromosome 1"/>
</dbReference>
<dbReference type="EMBL" id="CM056809">
    <property type="protein sequence ID" value="KAJ8647667.1"/>
    <property type="molecule type" value="Genomic_DNA"/>
</dbReference>
<name>A0ACC2MPJ0_PERAE</name>
<keyword evidence="2" id="KW-1185">Reference proteome</keyword>
<protein>
    <submittedName>
        <fullName evidence="1">Uncharacterized protein</fullName>
    </submittedName>
</protein>
<evidence type="ECO:0000313" key="1">
    <source>
        <dbReference type="EMBL" id="KAJ8647667.1"/>
    </source>
</evidence>
<gene>
    <name evidence="1" type="ORF">MRB53_000690</name>
</gene>
<reference evidence="1 2" key="1">
    <citation type="journal article" date="2022" name="Hortic Res">
        <title>A haplotype resolved chromosomal level avocado genome allows analysis of novel avocado genes.</title>
        <authorList>
            <person name="Nath O."/>
            <person name="Fletcher S.J."/>
            <person name="Hayward A."/>
            <person name="Shaw L.M."/>
            <person name="Masouleh A.K."/>
            <person name="Furtado A."/>
            <person name="Henry R.J."/>
            <person name="Mitter N."/>
        </authorList>
    </citation>
    <scope>NUCLEOTIDE SEQUENCE [LARGE SCALE GENOMIC DNA]</scope>
    <source>
        <strain evidence="2">cv. Hass</strain>
    </source>
</reference>
<evidence type="ECO:0000313" key="2">
    <source>
        <dbReference type="Proteomes" id="UP001234297"/>
    </source>
</evidence>